<evidence type="ECO:0000313" key="8">
    <source>
        <dbReference type="EMBL" id="CAA9531537.1"/>
    </source>
</evidence>
<accession>A0A6J4TT03</accession>
<keyword evidence="1 6" id="KW-1277">Toxin-antitoxin system</keyword>
<protein>
    <recommendedName>
        <fullName evidence="6">Ribonuclease VapC</fullName>
        <shortName evidence="6">RNase VapC</shortName>
        <ecNumber evidence="6">3.1.-.-</ecNumber>
    </recommendedName>
    <alternativeName>
        <fullName evidence="6">Toxin VapC</fullName>
    </alternativeName>
</protein>
<dbReference type="SUPFAM" id="SSF88723">
    <property type="entry name" value="PIN domain-like"/>
    <property type="match status" value="1"/>
</dbReference>
<name>A0A6J4TT03_9ACTN</name>
<comment type="similarity">
    <text evidence="6">Belongs to the PINc/VapC protein family.</text>
</comment>
<dbReference type="Gene3D" id="3.40.50.1010">
    <property type="entry name" value="5'-nuclease"/>
    <property type="match status" value="1"/>
</dbReference>
<feature type="binding site" evidence="6">
    <location>
        <position position="94"/>
    </location>
    <ligand>
        <name>Mg(2+)</name>
        <dbReference type="ChEBI" id="CHEBI:18420"/>
    </ligand>
</feature>
<keyword evidence="4 6" id="KW-0378">Hydrolase</keyword>
<gene>
    <name evidence="6" type="primary">vapC</name>
    <name evidence="8" type="ORF">AVDCRST_MAG79-967</name>
</gene>
<keyword evidence="5 6" id="KW-0460">Magnesium</keyword>
<organism evidence="8">
    <name type="scientific">uncultured Thermoleophilia bacterium</name>
    <dbReference type="NCBI Taxonomy" id="1497501"/>
    <lineage>
        <taxon>Bacteria</taxon>
        <taxon>Bacillati</taxon>
        <taxon>Actinomycetota</taxon>
        <taxon>Thermoleophilia</taxon>
        <taxon>environmental samples</taxon>
    </lineage>
</organism>
<dbReference type="GO" id="GO:0016787">
    <property type="term" value="F:hydrolase activity"/>
    <property type="evidence" value="ECO:0007669"/>
    <property type="project" value="UniProtKB-KW"/>
</dbReference>
<sequence>MSEVVADASALVEALVAPSGKAAARLGAATIHAPHLVDVEVLHALRSLSARGLVEQAVAVGARATLLDVVTHRYGHEALLARMWELRANVRTYDAAYVALAEALDVPLLTLDARLAAAPGLRCHVETL</sequence>
<evidence type="ECO:0000259" key="7">
    <source>
        <dbReference type="Pfam" id="PF01850"/>
    </source>
</evidence>
<dbReference type="InterPro" id="IPR022907">
    <property type="entry name" value="VapC_family"/>
</dbReference>
<evidence type="ECO:0000256" key="4">
    <source>
        <dbReference type="ARBA" id="ARBA00022801"/>
    </source>
</evidence>
<keyword evidence="6" id="KW-0800">Toxin</keyword>
<feature type="binding site" evidence="6">
    <location>
        <position position="7"/>
    </location>
    <ligand>
        <name>Mg(2+)</name>
        <dbReference type="ChEBI" id="CHEBI:18420"/>
    </ligand>
</feature>
<reference evidence="8" key="1">
    <citation type="submission" date="2020-02" db="EMBL/GenBank/DDBJ databases">
        <authorList>
            <person name="Meier V. D."/>
        </authorList>
    </citation>
    <scope>NUCLEOTIDE SEQUENCE</scope>
    <source>
        <strain evidence="8">AVDCRST_MAG79</strain>
    </source>
</reference>
<feature type="domain" description="PIN" evidence="7">
    <location>
        <begin position="5"/>
        <end position="119"/>
    </location>
</feature>
<evidence type="ECO:0000256" key="5">
    <source>
        <dbReference type="ARBA" id="ARBA00022842"/>
    </source>
</evidence>
<dbReference type="InterPro" id="IPR002716">
    <property type="entry name" value="PIN_dom"/>
</dbReference>
<dbReference type="GO" id="GO:0090729">
    <property type="term" value="F:toxin activity"/>
    <property type="evidence" value="ECO:0007669"/>
    <property type="project" value="UniProtKB-KW"/>
</dbReference>
<evidence type="ECO:0000256" key="1">
    <source>
        <dbReference type="ARBA" id="ARBA00022649"/>
    </source>
</evidence>
<comment type="cofactor">
    <cofactor evidence="6">
        <name>Mg(2+)</name>
        <dbReference type="ChEBI" id="CHEBI:18420"/>
    </cofactor>
</comment>
<dbReference type="EMBL" id="CADCWC010000169">
    <property type="protein sequence ID" value="CAA9531537.1"/>
    <property type="molecule type" value="Genomic_DNA"/>
</dbReference>
<dbReference type="PANTHER" id="PTHR35901:SF1">
    <property type="entry name" value="EXONUCLEASE VAPC9"/>
    <property type="match status" value="1"/>
</dbReference>
<dbReference type="InterPro" id="IPR029060">
    <property type="entry name" value="PIN-like_dom_sf"/>
</dbReference>
<comment type="function">
    <text evidence="6">Toxic component of a toxin-antitoxin (TA) system. An RNase.</text>
</comment>
<dbReference type="HAMAP" id="MF_00265">
    <property type="entry name" value="VapC_Nob1"/>
    <property type="match status" value="1"/>
</dbReference>
<evidence type="ECO:0000256" key="3">
    <source>
        <dbReference type="ARBA" id="ARBA00022723"/>
    </source>
</evidence>
<dbReference type="CDD" id="cd09873">
    <property type="entry name" value="PIN_Pae0151-like"/>
    <property type="match status" value="1"/>
</dbReference>
<dbReference type="InterPro" id="IPR051619">
    <property type="entry name" value="TypeII_TA_RNase_PINc/VapC"/>
</dbReference>
<evidence type="ECO:0000256" key="6">
    <source>
        <dbReference type="HAMAP-Rule" id="MF_00265"/>
    </source>
</evidence>
<keyword evidence="3 6" id="KW-0479">Metal-binding</keyword>
<dbReference type="Pfam" id="PF01850">
    <property type="entry name" value="PIN"/>
    <property type="match status" value="1"/>
</dbReference>
<dbReference type="AlphaFoldDB" id="A0A6J4TT03"/>
<proteinExistence type="inferred from homology"/>
<dbReference type="GO" id="GO:0004540">
    <property type="term" value="F:RNA nuclease activity"/>
    <property type="evidence" value="ECO:0007669"/>
    <property type="project" value="InterPro"/>
</dbReference>
<keyword evidence="2 6" id="KW-0540">Nuclease</keyword>
<dbReference type="GO" id="GO:0000287">
    <property type="term" value="F:magnesium ion binding"/>
    <property type="evidence" value="ECO:0007669"/>
    <property type="project" value="UniProtKB-UniRule"/>
</dbReference>
<evidence type="ECO:0000256" key="2">
    <source>
        <dbReference type="ARBA" id="ARBA00022722"/>
    </source>
</evidence>
<dbReference type="InterPro" id="IPR044153">
    <property type="entry name" value="PIN_Pae0151-like"/>
</dbReference>
<dbReference type="EC" id="3.1.-.-" evidence="6"/>
<dbReference type="PANTHER" id="PTHR35901">
    <property type="entry name" value="RIBONUCLEASE VAPC3"/>
    <property type="match status" value="1"/>
</dbReference>